<dbReference type="InterPro" id="IPR011604">
    <property type="entry name" value="PDDEXK-like_dom_sf"/>
</dbReference>
<protein>
    <submittedName>
        <fullName evidence="1">Uncharacterized protein</fullName>
    </submittedName>
</protein>
<sequence>MLKSYKNPYKKYCSKKRKNIQENVIRKKFKKTKIIDNGSSDYGNAAAQPDITEEEFKSAKIKIMNELQKTDIDTICITTKGQRENILWFEARRNRLTASVFGKICAETKQFCKVRKAF</sequence>
<gene>
    <name evidence="1" type="ORF">RN001_013640</name>
</gene>
<reference evidence="2" key="1">
    <citation type="submission" date="2023-01" db="EMBL/GenBank/DDBJ databases">
        <title>Key to firefly adult light organ development and bioluminescence: homeobox transcription factors regulate luciferase expression and transportation to peroxisome.</title>
        <authorList>
            <person name="Fu X."/>
        </authorList>
    </citation>
    <scope>NUCLEOTIDE SEQUENCE [LARGE SCALE GENOMIC DNA]</scope>
</reference>
<evidence type="ECO:0000313" key="2">
    <source>
        <dbReference type="Proteomes" id="UP001353858"/>
    </source>
</evidence>
<dbReference type="Proteomes" id="UP001353858">
    <property type="component" value="Unassembled WGS sequence"/>
</dbReference>
<name>A0AAN7Q007_9COLE</name>
<proteinExistence type="predicted"/>
<dbReference type="AlphaFoldDB" id="A0AAN7Q007"/>
<keyword evidence="2" id="KW-1185">Reference proteome</keyword>
<comment type="caution">
    <text evidence="1">The sequence shown here is derived from an EMBL/GenBank/DDBJ whole genome shotgun (WGS) entry which is preliminary data.</text>
</comment>
<evidence type="ECO:0000313" key="1">
    <source>
        <dbReference type="EMBL" id="KAK4874280.1"/>
    </source>
</evidence>
<dbReference type="Gene3D" id="3.90.320.10">
    <property type="match status" value="1"/>
</dbReference>
<accession>A0AAN7Q007</accession>
<organism evidence="1 2">
    <name type="scientific">Aquatica leii</name>
    <dbReference type="NCBI Taxonomy" id="1421715"/>
    <lineage>
        <taxon>Eukaryota</taxon>
        <taxon>Metazoa</taxon>
        <taxon>Ecdysozoa</taxon>
        <taxon>Arthropoda</taxon>
        <taxon>Hexapoda</taxon>
        <taxon>Insecta</taxon>
        <taxon>Pterygota</taxon>
        <taxon>Neoptera</taxon>
        <taxon>Endopterygota</taxon>
        <taxon>Coleoptera</taxon>
        <taxon>Polyphaga</taxon>
        <taxon>Elateriformia</taxon>
        <taxon>Elateroidea</taxon>
        <taxon>Lampyridae</taxon>
        <taxon>Luciolinae</taxon>
        <taxon>Aquatica</taxon>
    </lineage>
</organism>
<dbReference type="EMBL" id="JARPUR010000006">
    <property type="protein sequence ID" value="KAK4874280.1"/>
    <property type="molecule type" value="Genomic_DNA"/>
</dbReference>